<accession>A0A926DPX0</accession>
<dbReference type="RefSeq" id="WP_249313826.1">
    <property type="nucleotide sequence ID" value="NZ_JACRSU010000006.1"/>
</dbReference>
<protein>
    <submittedName>
        <fullName evidence="2">Sugar phosphate isomerase/epimerase</fullName>
    </submittedName>
</protein>
<dbReference type="AlphaFoldDB" id="A0A926DPX0"/>
<gene>
    <name evidence="2" type="ORF">H8698_12735</name>
</gene>
<dbReference type="Gene3D" id="3.20.20.150">
    <property type="entry name" value="Divalent-metal-dependent TIM barrel enzymes"/>
    <property type="match status" value="1"/>
</dbReference>
<dbReference type="PANTHER" id="PTHR12110:SF21">
    <property type="entry name" value="XYLOSE ISOMERASE-LIKE TIM BARREL DOMAIN-CONTAINING PROTEIN"/>
    <property type="match status" value="1"/>
</dbReference>
<keyword evidence="3" id="KW-1185">Reference proteome</keyword>
<dbReference type="InterPro" id="IPR013022">
    <property type="entry name" value="Xyl_isomerase-like_TIM-brl"/>
</dbReference>
<evidence type="ECO:0000313" key="2">
    <source>
        <dbReference type="EMBL" id="MBC8541841.1"/>
    </source>
</evidence>
<keyword evidence="2" id="KW-0413">Isomerase</keyword>
<dbReference type="PANTHER" id="PTHR12110">
    <property type="entry name" value="HYDROXYPYRUVATE ISOMERASE"/>
    <property type="match status" value="1"/>
</dbReference>
<dbReference type="EMBL" id="JACRSU010000006">
    <property type="protein sequence ID" value="MBC8541841.1"/>
    <property type="molecule type" value="Genomic_DNA"/>
</dbReference>
<dbReference type="InterPro" id="IPR036237">
    <property type="entry name" value="Xyl_isomerase-like_sf"/>
</dbReference>
<comment type="caution">
    <text evidence="2">The sequence shown here is derived from an EMBL/GenBank/DDBJ whole genome shotgun (WGS) entry which is preliminary data.</text>
</comment>
<dbReference type="Proteomes" id="UP000611762">
    <property type="component" value="Unassembled WGS sequence"/>
</dbReference>
<name>A0A926DPX0_9FIRM</name>
<organism evidence="2 3">
    <name type="scientific">Congzhengia minquanensis</name>
    <dbReference type="NCBI Taxonomy" id="2763657"/>
    <lineage>
        <taxon>Bacteria</taxon>
        <taxon>Bacillati</taxon>
        <taxon>Bacillota</taxon>
        <taxon>Clostridia</taxon>
        <taxon>Eubacteriales</taxon>
        <taxon>Oscillospiraceae</taxon>
        <taxon>Congzhengia</taxon>
    </lineage>
</organism>
<dbReference type="SUPFAM" id="SSF51658">
    <property type="entry name" value="Xylose isomerase-like"/>
    <property type="match status" value="1"/>
</dbReference>
<feature type="domain" description="Xylose isomerase-like TIM barrel" evidence="1">
    <location>
        <begin position="24"/>
        <end position="266"/>
    </location>
</feature>
<reference evidence="2" key="1">
    <citation type="submission" date="2020-08" db="EMBL/GenBank/DDBJ databases">
        <title>Genome public.</title>
        <authorList>
            <person name="Liu C."/>
            <person name="Sun Q."/>
        </authorList>
    </citation>
    <scope>NUCLEOTIDE SEQUENCE</scope>
    <source>
        <strain evidence="2">H8</strain>
    </source>
</reference>
<dbReference type="Pfam" id="PF01261">
    <property type="entry name" value="AP_endonuc_2"/>
    <property type="match status" value="1"/>
</dbReference>
<proteinExistence type="predicted"/>
<sequence length="292" mass="32560">MHDIKIGTLISADKVESVMPKLISYGFETFSITFWKTLGGCDLVKLADSVKRILADTDCTISSIGLYGNPLVNTEEGSQANEGLKQLIDCASLFGTDLVAGFAGRLPDRPVEESVPKFQEVFAPLAQRAGEKGLKIAFENCNMDGDWNRGSYNIAFSPAAWELMFEAVPYDNVGLQWEPCHQMVQLVDPIPQLRKWVKKIFNVHGKDATIAWDIVKEQGICGKEKFVWHRTPGFGDSNWTDIISILRMNGYTGSIDIEGFHDPVYKGDLEYTGQVYALNYLKKCRGGEFVTL</sequence>
<dbReference type="InterPro" id="IPR050312">
    <property type="entry name" value="IolE/XylAMocC-like"/>
</dbReference>
<evidence type="ECO:0000259" key="1">
    <source>
        <dbReference type="Pfam" id="PF01261"/>
    </source>
</evidence>
<dbReference type="GO" id="GO:0016853">
    <property type="term" value="F:isomerase activity"/>
    <property type="evidence" value="ECO:0007669"/>
    <property type="project" value="UniProtKB-KW"/>
</dbReference>
<evidence type="ECO:0000313" key="3">
    <source>
        <dbReference type="Proteomes" id="UP000611762"/>
    </source>
</evidence>